<evidence type="ECO:0000256" key="5">
    <source>
        <dbReference type="ARBA" id="ARBA00016406"/>
    </source>
</evidence>
<evidence type="ECO:0000313" key="16">
    <source>
        <dbReference type="EMBL" id="QIS09360.1"/>
    </source>
</evidence>
<dbReference type="SUPFAM" id="SSF51905">
    <property type="entry name" value="FAD/NAD(P)-binding domain"/>
    <property type="match status" value="2"/>
</dbReference>
<evidence type="ECO:0000256" key="6">
    <source>
        <dbReference type="ARBA" id="ARBA00022630"/>
    </source>
</evidence>
<comment type="similarity">
    <text evidence="3">Belongs to the lysine N(6)-hydroxylase/L-ornithine N(5)-oxygenase family.</text>
</comment>
<dbReference type="PANTHER" id="PTHR42802:SF1">
    <property type="entry name" value="L-ORNITHINE N(5)-MONOOXYGENASE"/>
    <property type="match status" value="1"/>
</dbReference>
<evidence type="ECO:0000256" key="8">
    <source>
        <dbReference type="ARBA" id="ARBA00022857"/>
    </source>
</evidence>
<evidence type="ECO:0000256" key="7">
    <source>
        <dbReference type="ARBA" id="ARBA00022827"/>
    </source>
</evidence>
<name>A0A6G9Y8B5_9NOCA</name>
<evidence type="ECO:0000256" key="3">
    <source>
        <dbReference type="ARBA" id="ARBA00007588"/>
    </source>
</evidence>
<dbReference type="Gene3D" id="3.50.50.60">
    <property type="entry name" value="FAD/NAD(P)-binding domain"/>
    <property type="match status" value="1"/>
</dbReference>
<dbReference type="InterPro" id="IPR025700">
    <property type="entry name" value="Lys/Orn_oxygenase"/>
</dbReference>
<keyword evidence="9" id="KW-0560">Oxidoreductase</keyword>
<dbReference type="EMBL" id="CP046172">
    <property type="protein sequence ID" value="QIS09360.1"/>
    <property type="molecule type" value="Genomic_DNA"/>
</dbReference>
<dbReference type="AlphaFoldDB" id="A0A6G9Y8B5"/>
<keyword evidence="6" id="KW-0285">Flavoprotein</keyword>
<evidence type="ECO:0000256" key="12">
    <source>
        <dbReference type="ARBA" id="ARBA00031158"/>
    </source>
</evidence>
<evidence type="ECO:0000256" key="1">
    <source>
        <dbReference type="ARBA" id="ARBA00001974"/>
    </source>
</evidence>
<keyword evidence="17" id="KW-1185">Reference proteome</keyword>
<evidence type="ECO:0000256" key="9">
    <source>
        <dbReference type="ARBA" id="ARBA00023002"/>
    </source>
</evidence>
<dbReference type="InterPro" id="IPR036188">
    <property type="entry name" value="FAD/NAD-bd_sf"/>
</dbReference>
<comment type="cofactor">
    <cofactor evidence="1">
        <name>FAD</name>
        <dbReference type="ChEBI" id="CHEBI:57692"/>
    </cofactor>
</comment>
<keyword evidence="7" id="KW-0274">FAD</keyword>
<dbReference type="Proteomes" id="UP000503540">
    <property type="component" value="Chromosome"/>
</dbReference>
<evidence type="ECO:0000256" key="2">
    <source>
        <dbReference type="ARBA" id="ARBA00005102"/>
    </source>
</evidence>
<dbReference type="GO" id="GO:0047091">
    <property type="term" value="F:L-lysine 6-monooxygenase (NADPH) activity"/>
    <property type="evidence" value="ECO:0007669"/>
    <property type="project" value="UniProtKB-EC"/>
</dbReference>
<evidence type="ECO:0000256" key="15">
    <source>
        <dbReference type="ARBA" id="ARBA00048407"/>
    </source>
</evidence>
<organism evidence="16 17">
    <name type="scientific">Nocardia arthritidis</name>
    <dbReference type="NCBI Taxonomy" id="228602"/>
    <lineage>
        <taxon>Bacteria</taxon>
        <taxon>Bacillati</taxon>
        <taxon>Actinomycetota</taxon>
        <taxon>Actinomycetes</taxon>
        <taxon>Mycobacteriales</taxon>
        <taxon>Nocardiaceae</taxon>
        <taxon>Nocardia</taxon>
    </lineage>
</organism>
<evidence type="ECO:0000256" key="10">
    <source>
        <dbReference type="ARBA" id="ARBA00023033"/>
    </source>
</evidence>
<dbReference type="Pfam" id="PF13434">
    <property type="entry name" value="Lys_Orn_oxgnase"/>
    <property type="match status" value="1"/>
</dbReference>
<proteinExistence type="inferred from homology"/>
<evidence type="ECO:0000313" key="17">
    <source>
        <dbReference type="Proteomes" id="UP000503540"/>
    </source>
</evidence>
<evidence type="ECO:0000256" key="11">
    <source>
        <dbReference type="ARBA" id="ARBA00029939"/>
    </source>
</evidence>
<evidence type="ECO:0000256" key="4">
    <source>
        <dbReference type="ARBA" id="ARBA00013076"/>
    </source>
</evidence>
<keyword evidence="10 16" id="KW-0503">Monooxygenase</keyword>
<accession>A0A6G9Y8B5</accession>
<protein>
    <recommendedName>
        <fullName evidence="5">L-lysine N6-monooxygenase MbtG</fullName>
        <ecNumber evidence="4">1.14.13.59</ecNumber>
    </recommendedName>
    <alternativeName>
        <fullName evidence="14">Lysine 6-N-hydroxylase</fullName>
    </alternativeName>
    <alternativeName>
        <fullName evidence="13">Lysine N6-hydroxylase</fullName>
    </alternativeName>
    <alternativeName>
        <fullName evidence="11">Lysine-N-oxygenase</fullName>
    </alternativeName>
    <alternativeName>
        <fullName evidence="12">Mycobactin synthase protein G</fullName>
    </alternativeName>
</protein>
<comment type="catalytic activity">
    <reaction evidence="15">
        <text>L-lysine + NADPH + O2 = N(6)-hydroxy-L-lysine + NADP(+) + H2O</text>
        <dbReference type="Rhea" id="RHEA:23228"/>
        <dbReference type="ChEBI" id="CHEBI:15377"/>
        <dbReference type="ChEBI" id="CHEBI:15379"/>
        <dbReference type="ChEBI" id="CHEBI:32551"/>
        <dbReference type="ChEBI" id="CHEBI:57783"/>
        <dbReference type="ChEBI" id="CHEBI:57820"/>
        <dbReference type="ChEBI" id="CHEBI:58349"/>
        <dbReference type="EC" id="1.14.13.59"/>
    </reaction>
</comment>
<gene>
    <name evidence="16" type="ORF">F5544_07265</name>
</gene>
<evidence type="ECO:0000256" key="13">
    <source>
        <dbReference type="ARBA" id="ARBA00032493"/>
    </source>
</evidence>
<keyword evidence="8" id="KW-0521">NADP</keyword>
<sequence length="458" mass="51977">MTLVGETCRRWFDRGESSVHDIEQHAHYNCVGIGVGPANLSLASLLYGNPDISNLFLDEKTEFSWHDGQQVPNTTLQVSLLKDLVSLADPTNRFSILSYLHSRGRIYHFLNAQFDAMPRAEFRNYLKWAADLNENIAFGERVLEVDFDGVFSVRTNRRTVTADNLSVGVGTSPWVPKMVENLLGAQHFHVSEIMSRAHDLAGKRVCVVGGGQSGAEALLELISRGQHERPRRVSWVSRRRNFFPIDDSPFTNDFYMPSFSDYFYQLDYAKREQFNNEQVLTSDGISMSTLRAIYQRIYTLRFIDGETDLVALYPNREVIEVRPGSRDDWMLRVANSNHPGVLGQIDADVVIWATGFRSAATSFLNPIAHRLEREGDELKIDSQFAVQWDGPADRNIFLHNSAVRQRGLADRNLSLIAWRSRRVMDRLCGVRSDEQLGSFIEWSAKLSPGDAVTEAMPR</sequence>
<dbReference type="PANTHER" id="PTHR42802">
    <property type="entry name" value="MONOOXYGENASE"/>
    <property type="match status" value="1"/>
</dbReference>
<evidence type="ECO:0000256" key="14">
    <source>
        <dbReference type="ARBA" id="ARBA00032738"/>
    </source>
</evidence>
<reference evidence="16 17" key="1">
    <citation type="journal article" date="2019" name="ACS Chem. Biol.">
        <title>Identification and Mobilization of a Cryptic Antibiotic Biosynthesis Gene Locus from a Human-Pathogenic Nocardia Isolate.</title>
        <authorList>
            <person name="Herisse M."/>
            <person name="Ishida K."/>
            <person name="Porter J.L."/>
            <person name="Howden B."/>
            <person name="Hertweck C."/>
            <person name="Stinear T.P."/>
            <person name="Pidot S.J."/>
        </authorList>
    </citation>
    <scope>NUCLEOTIDE SEQUENCE [LARGE SCALE GENOMIC DNA]</scope>
    <source>
        <strain evidence="16 17">AUSMDU00012717</strain>
    </source>
</reference>
<dbReference type="KEGG" id="nah:F5544_07265"/>
<dbReference type="EC" id="1.14.13.59" evidence="4"/>
<comment type="pathway">
    <text evidence="2">Siderophore biosynthesis; mycobactin biosynthesis.</text>
</comment>